<protein>
    <submittedName>
        <fullName evidence="2">Uncharacterized protein</fullName>
    </submittedName>
</protein>
<accession>A0A645IVJ8</accession>
<evidence type="ECO:0000256" key="1">
    <source>
        <dbReference type="SAM" id="MobiDB-lite"/>
    </source>
</evidence>
<dbReference type="EMBL" id="VSSQ01122685">
    <property type="protein sequence ID" value="MPN54449.1"/>
    <property type="molecule type" value="Genomic_DNA"/>
</dbReference>
<sequence length="82" mass="9023">MALPSETQKTGQLSPKASSATAMPAIQPTRPALGLLQCKISMRMSTTRMGKNASKKFITVKYIRKREEKKMGKGEGLVIRDL</sequence>
<evidence type="ECO:0000313" key="2">
    <source>
        <dbReference type="EMBL" id="MPN54449.1"/>
    </source>
</evidence>
<reference evidence="2" key="1">
    <citation type="submission" date="2019-08" db="EMBL/GenBank/DDBJ databases">
        <authorList>
            <person name="Kucharzyk K."/>
            <person name="Murdoch R.W."/>
            <person name="Higgins S."/>
            <person name="Loffler F."/>
        </authorList>
    </citation>
    <scope>NUCLEOTIDE SEQUENCE</scope>
</reference>
<name>A0A645IVJ8_9ZZZZ</name>
<organism evidence="2">
    <name type="scientific">bioreactor metagenome</name>
    <dbReference type="NCBI Taxonomy" id="1076179"/>
    <lineage>
        <taxon>unclassified sequences</taxon>
        <taxon>metagenomes</taxon>
        <taxon>ecological metagenomes</taxon>
    </lineage>
</organism>
<feature type="region of interest" description="Disordered" evidence="1">
    <location>
        <begin position="1"/>
        <end position="28"/>
    </location>
</feature>
<feature type="compositionally biased region" description="Polar residues" evidence="1">
    <location>
        <begin position="1"/>
        <end position="21"/>
    </location>
</feature>
<comment type="caution">
    <text evidence="2">The sequence shown here is derived from an EMBL/GenBank/DDBJ whole genome shotgun (WGS) entry which is preliminary data.</text>
</comment>
<gene>
    <name evidence="2" type="ORF">SDC9_202119</name>
</gene>
<dbReference type="AlphaFoldDB" id="A0A645IVJ8"/>
<proteinExistence type="predicted"/>